<proteinExistence type="predicted"/>
<dbReference type="InterPro" id="IPR001841">
    <property type="entry name" value="Znf_RING"/>
</dbReference>
<dbReference type="GO" id="GO:0008270">
    <property type="term" value="F:zinc ion binding"/>
    <property type="evidence" value="ECO:0007669"/>
    <property type="project" value="UniProtKB-KW"/>
</dbReference>
<evidence type="ECO:0000256" key="4">
    <source>
        <dbReference type="PROSITE-ProRule" id="PRU00175"/>
    </source>
</evidence>
<evidence type="ECO:0000313" key="8">
    <source>
        <dbReference type="WBParaSite" id="PSAMB.scaffold1569size29897.g13802.t1"/>
    </source>
</evidence>
<sequence length="316" mass="34814">MASFLDETISYCTVCLDAFDEGKRTPRMLFCGHTVCGACIDDLAVGRKTIACPICRAETLLPADFPKNFELTDTLSKLSFERRKMAVDKKQCSECETLISFAKLRHCLTCSAADANADVLNQLCADCCLDHHMTHEVLKFSDALQKRCSTAVESGQVYVASLRHEALNLTAKSDSIRSLLRALNQITKTQKRKLSELVNTMKGSGSEDDISTVANLDALQQFSTSGLMLYTKASNSFAHIHTVLEKCETELVSVLQSVRKELNQTDEDSDGTENGSLFGGSNTESAVLDSTAVDAEDDELQHDDPRDNDEDYGRIR</sequence>
<feature type="domain" description="RING-type" evidence="6">
    <location>
        <begin position="12"/>
        <end position="56"/>
    </location>
</feature>
<feature type="region of interest" description="Disordered" evidence="5">
    <location>
        <begin position="262"/>
        <end position="316"/>
    </location>
</feature>
<dbReference type="PANTHER" id="PTHR47156">
    <property type="entry name" value="PROTEIN CBG20824"/>
    <property type="match status" value="1"/>
</dbReference>
<evidence type="ECO:0000259" key="6">
    <source>
        <dbReference type="PROSITE" id="PS50089"/>
    </source>
</evidence>
<keyword evidence="7" id="KW-1185">Reference proteome</keyword>
<accession>A0A914V5S6</accession>
<dbReference type="PROSITE" id="PS50089">
    <property type="entry name" value="ZF_RING_2"/>
    <property type="match status" value="1"/>
</dbReference>
<dbReference type="SUPFAM" id="SSF57850">
    <property type="entry name" value="RING/U-box"/>
    <property type="match status" value="1"/>
</dbReference>
<dbReference type="InterPro" id="IPR013083">
    <property type="entry name" value="Znf_RING/FYVE/PHD"/>
</dbReference>
<evidence type="ECO:0000256" key="1">
    <source>
        <dbReference type="ARBA" id="ARBA00022723"/>
    </source>
</evidence>
<name>A0A914V5S6_9BILA</name>
<dbReference type="Proteomes" id="UP000887566">
    <property type="component" value="Unplaced"/>
</dbReference>
<feature type="compositionally biased region" description="Polar residues" evidence="5">
    <location>
        <begin position="272"/>
        <end position="285"/>
    </location>
</feature>
<dbReference type="Pfam" id="PF13639">
    <property type="entry name" value="zf-RING_2"/>
    <property type="match status" value="1"/>
</dbReference>
<dbReference type="AlphaFoldDB" id="A0A914V5S6"/>
<keyword evidence="2 4" id="KW-0863">Zinc-finger</keyword>
<evidence type="ECO:0000313" key="7">
    <source>
        <dbReference type="Proteomes" id="UP000887566"/>
    </source>
</evidence>
<keyword evidence="1" id="KW-0479">Metal-binding</keyword>
<dbReference type="InterPro" id="IPR052667">
    <property type="entry name" value="E3_ubiquitin-ligase_RING"/>
</dbReference>
<dbReference type="PROSITE" id="PS00518">
    <property type="entry name" value="ZF_RING_1"/>
    <property type="match status" value="1"/>
</dbReference>
<dbReference type="SMART" id="SM00184">
    <property type="entry name" value="RING"/>
    <property type="match status" value="1"/>
</dbReference>
<dbReference type="WBParaSite" id="PSAMB.scaffold1569size29897.g13802.t1">
    <property type="protein sequence ID" value="PSAMB.scaffold1569size29897.g13802.t1"/>
    <property type="gene ID" value="PSAMB.scaffold1569size29897.g13802"/>
</dbReference>
<evidence type="ECO:0000256" key="3">
    <source>
        <dbReference type="ARBA" id="ARBA00022833"/>
    </source>
</evidence>
<organism evidence="7 8">
    <name type="scientific">Plectus sambesii</name>
    <dbReference type="NCBI Taxonomy" id="2011161"/>
    <lineage>
        <taxon>Eukaryota</taxon>
        <taxon>Metazoa</taxon>
        <taxon>Ecdysozoa</taxon>
        <taxon>Nematoda</taxon>
        <taxon>Chromadorea</taxon>
        <taxon>Plectida</taxon>
        <taxon>Plectina</taxon>
        <taxon>Plectoidea</taxon>
        <taxon>Plectidae</taxon>
        <taxon>Plectus</taxon>
    </lineage>
</organism>
<dbReference type="InterPro" id="IPR017907">
    <property type="entry name" value="Znf_RING_CS"/>
</dbReference>
<protein>
    <submittedName>
        <fullName evidence="8">RING-type domain-containing protein</fullName>
    </submittedName>
</protein>
<evidence type="ECO:0000256" key="2">
    <source>
        <dbReference type="ARBA" id="ARBA00022771"/>
    </source>
</evidence>
<dbReference type="Gene3D" id="3.30.40.10">
    <property type="entry name" value="Zinc/RING finger domain, C3HC4 (zinc finger)"/>
    <property type="match status" value="1"/>
</dbReference>
<dbReference type="PANTHER" id="PTHR47156:SF10">
    <property type="entry name" value="E3 UBIQUITIN-PROTEIN LIGASE TRIM-21-RELATED"/>
    <property type="match status" value="1"/>
</dbReference>
<keyword evidence="3" id="KW-0862">Zinc</keyword>
<evidence type="ECO:0000256" key="5">
    <source>
        <dbReference type="SAM" id="MobiDB-lite"/>
    </source>
</evidence>
<reference evidence="8" key="1">
    <citation type="submission" date="2022-11" db="UniProtKB">
        <authorList>
            <consortium name="WormBaseParasite"/>
        </authorList>
    </citation>
    <scope>IDENTIFICATION</scope>
</reference>
<feature type="compositionally biased region" description="Acidic residues" evidence="5">
    <location>
        <begin position="294"/>
        <end position="310"/>
    </location>
</feature>